<feature type="region of interest" description="Disordered" evidence="1">
    <location>
        <begin position="1"/>
        <end position="102"/>
    </location>
</feature>
<dbReference type="SUPFAM" id="SSF51735">
    <property type="entry name" value="NAD(P)-binding Rossmann-fold domains"/>
    <property type="match status" value="1"/>
</dbReference>
<evidence type="ECO:0000259" key="2">
    <source>
        <dbReference type="Pfam" id="PF00107"/>
    </source>
</evidence>
<dbReference type="KEGG" id="nah:F5544_22160"/>
<dbReference type="Gene3D" id="3.90.180.10">
    <property type="entry name" value="Medium-chain alcohol dehydrogenases, catalytic domain"/>
    <property type="match status" value="2"/>
</dbReference>
<feature type="compositionally biased region" description="Basic and acidic residues" evidence="1">
    <location>
        <begin position="1"/>
        <end position="12"/>
    </location>
</feature>
<feature type="compositionally biased region" description="Basic residues" evidence="1">
    <location>
        <begin position="60"/>
        <end position="73"/>
    </location>
</feature>
<dbReference type="InterPro" id="IPR036291">
    <property type="entry name" value="NAD(P)-bd_dom_sf"/>
</dbReference>
<feature type="domain" description="Alcohol dehydrogenase-like C-terminal" evidence="2">
    <location>
        <begin position="258"/>
        <end position="322"/>
    </location>
</feature>
<dbReference type="EMBL" id="CP046172">
    <property type="protein sequence ID" value="QIS12294.1"/>
    <property type="molecule type" value="Genomic_DNA"/>
</dbReference>
<evidence type="ECO:0000313" key="4">
    <source>
        <dbReference type="Proteomes" id="UP000503540"/>
    </source>
</evidence>
<sequence length="431" mass="45231">MSKHTSRPDSITDRVFPIGDRDGMRSRRHRKQEDDNDTPAFDAGSAALGDPPRPRDSRSRRASSRPPGHHAPRARATPPRCQSPVESLTGPPAAGAGGLADADRGVLRPGSAMKAAVLHEIGGVPRYEDFPDPVAGAGEVIIEVKAVAVEQVDKAIAAGTHYASGQFVTELPVIPAFDGIGALPDGTLVGFGNPRRPYGALAERTVVAADAYAPIPEGIDPAVATMLATAITGMSITTAAGFVPGETVLIQGATGVAGRLAVQVARLLGAGRIVATGRDDDQLREVRKLGADTVINTAVGDDALARAFTDAEGDGYDVVLDYLWGRPTEILLRTLVPESFAFGKPTRVIQAGEAAGPELTLTAESLRTSGVEIYGAAKGLDAETMGSVYGQVVQWTRSGELTFDLVTIPLSDIETAWQRTDLRGRRLVVLP</sequence>
<protein>
    <submittedName>
        <fullName evidence="3">Zinc-binding dehydrogenase</fullName>
    </submittedName>
</protein>
<dbReference type="Pfam" id="PF00107">
    <property type="entry name" value="ADH_zinc_N"/>
    <property type="match status" value="1"/>
</dbReference>
<keyword evidence="4" id="KW-1185">Reference proteome</keyword>
<accession>A0A6G9YGJ1</accession>
<dbReference type="SUPFAM" id="SSF50129">
    <property type="entry name" value="GroES-like"/>
    <property type="match status" value="1"/>
</dbReference>
<gene>
    <name evidence="3" type="ORF">F5544_22160</name>
</gene>
<dbReference type="Proteomes" id="UP000503540">
    <property type="component" value="Chromosome"/>
</dbReference>
<dbReference type="InterPro" id="IPR051397">
    <property type="entry name" value="Zn-ADH-like_protein"/>
</dbReference>
<dbReference type="AlphaFoldDB" id="A0A6G9YGJ1"/>
<dbReference type="PANTHER" id="PTHR43677">
    <property type="entry name" value="SHORT-CHAIN DEHYDROGENASE/REDUCTASE"/>
    <property type="match status" value="1"/>
</dbReference>
<dbReference type="PANTHER" id="PTHR43677:SF11">
    <property type="entry name" value="ZINC-CONTAINING ALCOHOL DEHYDROGENASE"/>
    <property type="match status" value="1"/>
</dbReference>
<dbReference type="GO" id="GO:0016491">
    <property type="term" value="F:oxidoreductase activity"/>
    <property type="evidence" value="ECO:0007669"/>
    <property type="project" value="TreeGrafter"/>
</dbReference>
<reference evidence="3 4" key="1">
    <citation type="journal article" date="2019" name="ACS Chem. Biol.">
        <title>Identification and Mobilization of a Cryptic Antibiotic Biosynthesis Gene Locus from a Human-Pathogenic Nocardia Isolate.</title>
        <authorList>
            <person name="Herisse M."/>
            <person name="Ishida K."/>
            <person name="Porter J.L."/>
            <person name="Howden B."/>
            <person name="Hertweck C."/>
            <person name="Stinear T.P."/>
            <person name="Pidot S.J."/>
        </authorList>
    </citation>
    <scope>NUCLEOTIDE SEQUENCE [LARGE SCALE GENOMIC DNA]</scope>
    <source>
        <strain evidence="3 4">AUSMDU00012717</strain>
    </source>
</reference>
<proteinExistence type="predicted"/>
<dbReference type="InterPro" id="IPR011032">
    <property type="entry name" value="GroES-like_sf"/>
</dbReference>
<organism evidence="3 4">
    <name type="scientific">Nocardia arthritidis</name>
    <dbReference type="NCBI Taxonomy" id="228602"/>
    <lineage>
        <taxon>Bacteria</taxon>
        <taxon>Bacillati</taxon>
        <taxon>Actinomycetota</taxon>
        <taxon>Actinomycetes</taxon>
        <taxon>Mycobacteriales</taxon>
        <taxon>Nocardiaceae</taxon>
        <taxon>Nocardia</taxon>
    </lineage>
</organism>
<name>A0A6G9YGJ1_9NOCA</name>
<dbReference type="Gene3D" id="3.40.50.720">
    <property type="entry name" value="NAD(P)-binding Rossmann-like Domain"/>
    <property type="match status" value="1"/>
</dbReference>
<evidence type="ECO:0000313" key="3">
    <source>
        <dbReference type="EMBL" id="QIS12294.1"/>
    </source>
</evidence>
<evidence type="ECO:0000256" key="1">
    <source>
        <dbReference type="SAM" id="MobiDB-lite"/>
    </source>
</evidence>
<dbReference type="InterPro" id="IPR013149">
    <property type="entry name" value="ADH-like_C"/>
</dbReference>